<dbReference type="Proteomes" id="UP001378242">
    <property type="component" value="Unassembled WGS sequence"/>
</dbReference>
<evidence type="ECO:0000313" key="3">
    <source>
        <dbReference type="Proteomes" id="UP001378242"/>
    </source>
</evidence>
<gene>
    <name evidence="2" type="ORF">V6243_07000</name>
</gene>
<proteinExistence type="predicted"/>
<evidence type="ECO:0008006" key="4">
    <source>
        <dbReference type="Google" id="ProtNLM"/>
    </source>
</evidence>
<dbReference type="RefSeq" id="WP_139345440.1">
    <property type="nucleotide sequence ID" value="NZ_CP017114.1"/>
</dbReference>
<reference evidence="2 3" key="1">
    <citation type="submission" date="2024-02" db="EMBL/GenBank/DDBJ databases">
        <title>Bacteria isolated from the canopy kelp, Nereocystis luetkeana.</title>
        <authorList>
            <person name="Pfister C.A."/>
            <person name="Younker I.T."/>
            <person name="Light S.H."/>
        </authorList>
    </citation>
    <scope>NUCLEOTIDE SEQUENCE [LARGE SCALE GENOMIC DNA]</scope>
    <source>
        <strain evidence="2 3">TI.5.07</strain>
    </source>
</reference>
<protein>
    <recommendedName>
        <fullName evidence="4">CRIB domain-containing protein</fullName>
    </recommendedName>
</protein>
<organism evidence="2 3">
    <name type="scientific">Cobetia marina</name>
    <name type="common">Deleya marina</name>
    <dbReference type="NCBI Taxonomy" id="28258"/>
    <lineage>
        <taxon>Bacteria</taxon>
        <taxon>Pseudomonadati</taxon>
        <taxon>Pseudomonadota</taxon>
        <taxon>Gammaproteobacteria</taxon>
        <taxon>Oceanospirillales</taxon>
        <taxon>Halomonadaceae</taxon>
        <taxon>Cobetia</taxon>
    </lineage>
</organism>
<name>A0ABU9GGH9_COBMA</name>
<dbReference type="GeneID" id="43179648"/>
<accession>A0ABU9GGH9</accession>
<evidence type="ECO:0000313" key="2">
    <source>
        <dbReference type="EMBL" id="MEL0616577.1"/>
    </source>
</evidence>
<comment type="caution">
    <text evidence="2">The sequence shown here is derived from an EMBL/GenBank/DDBJ whole genome shotgun (WGS) entry which is preliminary data.</text>
</comment>
<dbReference type="EMBL" id="JBAKAP010000006">
    <property type="protein sequence ID" value="MEL0616577.1"/>
    <property type="molecule type" value="Genomic_DNA"/>
</dbReference>
<feature type="region of interest" description="Disordered" evidence="1">
    <location>
        <begin position="74"/>
        <end position="96"/>
    </location>
</feature>
<sequence>MIIFHVVMMSCADSSGRVMDQDGLMPLDDFHDPVHVGIGSILTGHRSFNGALAEAGNDSRLSRKGTSQNFHVLQGRKPIPRGGSVSGYTMNAPIRM</sequence>
<evidence type="ECO:0000256" key="1">
    <source>
        <dbReference type="SAM" id="MobiDB-lite"/>
    </source>
</evidence>
<keyword evidence="3" id="KW-1185">Reference proteome</keyword>